<keyword evidence="1" id="KW-0812">Transmembrane</keyword>
<dbReference type="InterPro" id="IPR046087">
    <property type="entry name" value="DUF6105"/>
</dbReference>
<keyword evidence="1" id="KW-1133">Transmembrane helix</keyword>
<keyword evidence="1" id="KW-0472">Membrane</keyword>
<sequence>MRYVLALWAAPLLIFWGWYGLSYNNIHFGYVMLTRQAHDLVFQLYGEMLGIDPEIIPGMVAKACVVDTLFLLAIYAFRRRRQLAVWAKIRRARYLGVISSPSA</sequence>
<dbReference type="Pfam" id="PF19600">
    <property type="entry name" value="DUF6105"/>
    <property type="match status" value="1"/>
</dbReference>
<feature type="transmembrane region" description="Helical" evidence="1">
    <location>
        <begin position="55"/>
        <end position="77"/>
    </location>
</feature>
<keyword evidence="3" id="KW-1185">Reference proteome</keyword>
<protein>
    <submittedName>
        <fullName evidence="2">Uncharacterized protein</fullName>
    </submittedName>
</protein>
<organism evidence="2 3">
    <name type="scientific">Allomesorhizobium camelthorni</name>
    <dbReference type="NCBI Taxonomy" id="475069"/>
    <lineage>
        <taxon>Bacteria</taxon>
        <taxon>Pseudomonadati</taxon>
        <taxon>Pseudomonadota</taxon>
        <taxon>Alphaproteobacteria</taxon>
        <taxon>Hyphomicrobiales</taxon>
        <taxon>Phyllobacteriaceae</taxon>
        <taxon>Allomesorhizobium</taxon>
    </lineage>
</organism>
<evidence type="ECO:0000313" key="3">
    <source>
        <dbReference type="Proteomes" id="UP001642900"/>
    </source>
</evidence>
<evidence type="ECO:0000313" key="2">
    <source>
        <dbReference type="EMBL" id="NGO53382.1"/>
    </source>
</evidence>
<proteinExistence type="predicted"/>
<dbReference type="Proteomes" id="UP001642900">
    <property type="component" value="Unassembled WGS sequence"/>
</dbReference>
<name>A0A6G4WF17_9HYPH</name>
<accession>A0A6G4WF17</accession>
<dbReference type="AlphaFoldDB" id="A0A6G4WF17"/>
<comment type="caution">
    <text evidence="2">The sequence shown here is derived from an EMBL/GenBank/DDBJ whole genome shotgun (WGS) entry which is preliminary data.</text>
</comment>
<gene>
    <name evidence="2" type="ORF">G6N73_19830</name>
</gene>
<dbReference type="RefSeq" id="WP_165030702.1">
    <property type="nucleotide sequence ID" value="NZ_JAAKZF010000031.1"/>
</dbReference>
<reference evidence="2 3" key="1">
    <citation type="submission" date="2020-02" db="EMBL/GenBank/DDBJ databases">
        <title>Genome sequence of strain CCNWXJ40-4.</title>
        <authorList>
            <person name="Gao J."/>
            <person name="Sun J."/>
        </authorList>
    </citation>
    <scope>NUCLEOTIDE SEQUENCE [LARGE SCALE GENOMIC DNA]</scope>
    <source>
        <strain evidence="2 3">CCNWXJ 40-4</strain>
    </source>
</reference>
<dbReference type="EMBL" id="JAAKZF010000031">
    <property type="protein sequence ID" value="NGO53382.1"/>
    <property type="molecule type" value="Genomic_DNA"/>
</dbReference>
<evidence type="ECO:0000256" key="1">
    <source>
        <dbReference type="SAM" id="Phobius"/>
    </source>
</evidence>